<dbReference type="AlphaFoldDB" id="A0A916YJD8"/>
<dbReference type="EMBL" id="BMIO01000006">
    <property type="protein sequence ID" value="GGD47528.1"/>
    <property type="molecule type" value="Genomic_DNA"/>
</dbReference>
<keyword evidence="3" id="KW-1185">Reference proteome</keyword>
<evidence type="ECO:0000313" key="2">
    <source>
        <dbReference type="EMBL" id="GGD47528.1"/>
    </source>
</evidence>
<evidence type="ECO:0000256" key="1">
    <source>
        <dbReference type="SAM" id="Phobius"/>
    </source>
</evidence>
<sequence length="53" mass="5251">MAENGSQMTPETKTALKWGAIGALIAIPVPFVGPIIGGIVGGGLGYAKAKGKI</sequence>
<dbReference type="Proteomes" id="UP000598997">
    <property type="component" value="Unassembled WGS sequence"/>
</dbReference>
<comment type="caution">
    <text evidence="2">The sequence shown here is derived from an EMBL/GenBank/DDBJ whole genome shotgun (WGS) entry which is preliminary data.</text>
</comment>
<keyword evidence="1" id="KW-1133">Transmembrane helix</keyword>
<protein>
    <submittedName>
        <fullName evidence="2">Uncharacterized protein</fullName>
    </submittedName>
</protein>
<proteinExistence type="predicted"/>
<reference evidence="2 3" key="1">
    <citation type="journal article" date="2014" name="Int. J. Syst. Evol. Microbiol.">
        <title>Complete genome sequence of Corynebacterium casei LMG S-19264T (=DSM 44701T), isolated from a smear-ripened cheese.</title>
        <authorList>
            <consortium name="US DOE Joint Genome Institute (JGI-PGF)"/>
            <person name="Walter F."/>
            <person name="Albersmeier A."/>
            <person name="Kalinowski J."/>
            <person name="Ruckert C."/>
        </authorList>
    </citation>
    <scope>NUCLEOTIDE SEQUENCE [LARGE SCALE GENOMIC DNA]</scope>
    <source>
        <strain evidence="2 3">CGMCC 1.15358</strain>
    </source>
</reference>
<dbReference type="RefSeq" id="WP_156521628.1">
    <property type="nucleotide sequence ID" value="NZ_BMIO01000006.1"/>
</dbReference>
<organism evidence="2 3">
    <name type="scientific">Croceicoccus pelagius</name>
    <dbReference type="NCBI Taxonomy" id="1703341"/>
    <lineage>
        <taxon>Bacteria</taxon>
        <taxon>Pseudomonadati</taxon>
        <taxon>Pseudomonadota</taxon>
        <taxon>Alphaproteobacteria</taxon>
        <taxon>Sphingomonadales</taxon>
        <taxon>Erythrobacteraceae</taxon>
        <taxon>Croceicoccus</taxon>
    </lineage>
</organism>
<keyword evidence="1" id="KW-0812">Transmembrane</keyword>
<evidence type="ECO:0000313" key="3">
    <source>
        <dbReference type="Proteomes" id="UP000598997"/>
    </source>
</evidence>
<name>A0A916YJD8_9SPHN</name>
<accession>A0A916YJD8</accession>
<feature type="transmembrane region" description="Helical" evidence="1">
    <location>
        <begin position="20"/>
        <end position="47"/>
    </location>
</feature>
<keyword evidence="1" id="KW-0472">Membrane</keyword>
<gene>
    <name evidence="2" type="ORF">GCM10010989_22330</name>
</gene>